<protein>
    <submittedName>
        <fullName evidence="2">Uncharacterized protein</fullName>
    </submittedName>
</protein>
<organism evidence="2 3">
    <name type="scientific">Clavibacter michiganensis subsp. michiganensis</name>
    <dbReference type="NCBI Taxonomy" id="33013"/>
    <lineage>
        <taxon>Bacteria</taxon>
        <taxon>Bacillati</taxon>
        <taxon>Actinomycetota</taxon>
        <taxon>Actinomycetes</taxon>
        <taxon>Micrococcales</taxon>
        <taxon>Microbacteriaceae</taxon>
        <taxon>Clavibacter</taxon>
    </lineage>
</organism>
<feature type="region of interest" description="Disordered" evidence="1">
    <location>
        <begin position="61"/>
        <end position="132"/>
    </location>
</feature>
<feature type="compositionally biased region" description="Basic and acidic residues" evidence="1">
    <location>
        <begin position="73"/>
        <end position="85"/>
    </location>
</feature>
<evidence type="ECO:0000313" key="3">
    <source>
        <dbReference type="Proteomes" id="UP000195062"/>
    </source>
</evidence>
<accession>A0A251XCI3</accession>
<evidence type="ECO:0000313" key="2">
    <source>
        <dbReference type="EMBL" id="OUD99787.1"/>
    </source>
</evidence>
<reference evidence="2 3" key="1">
    <citation type="submission" date="2016-08" db="EMBL/GenBank/DDBJ databases">
        <title>Genome sequence of Clavibacter michiganensis subsp. michiganensis strain CASJ007.</title>
        <authorList>
            <person name="Thapa S.P."/>
            <person name="Coaker G."/>
        </authorList>
    </citation>
    <scope>NUCLEOTIDE SEQUENCE [LARGE SCALE GENOMIC DNA]</scope>
    <source>
        <strain evidence="2">CASJ007</strain>
    </source>
</reference>
<comment type="caution">
    <text evidence="2">The sequence shown here is derived from an EMBL/GenBank/DDBJ whole genome shotgun (WGS) entry which is preliminary data.</text>
</comment>
<evidence type="ECO:0000256" key="1">
    <source>
        <dbReference type="SAM" id="MobiDB-lite"/>
    </source>
</evidence>
<name>A0A251XCI3_CLAMM</name>
<gene>
    <name evidence="2" type="ORF">CMMCAS07_20145</name>
</gene>
<keyword evidence="3" id="KW-1185">Reference proteome</keyword>
<sequence>MRDRHHGRERLGEELHEVDAVGRIRVPHDRDVELAPLQRLHQVGREALAHPHLDIRVVRAEPPDALHGSGPLRGDRDGRVHHADLEPPGVPAGDARHLVEPGLCLPQHRPSALPQRRARRSDGDAPGGADEQRHAEPALEALHLLGQHRLRDAELLGGPAEVPLVGDGEEGADEAEVEIHSRKLSERCLSYWTRLAAAGKLDP</sequence>
<dbReference type="AlphaFoldDB" id="A0A251XCI3"/>
<dbReference type="EMBL" id="MDHH01000010">
    <property type="protein sequence ID" value="OUD99787.1"/>
    <property type="molecule type" value="Genomic_DNA"/>
</dbReference>
<dbReference type="Proteomes" id="UP000195062">
    <property type="component" value="Unassembled WGS sequence"/>
</dbReference>
<proteinExistence type="predicted"/>